<feature type="transmembrane region" description="Helical" evidence="1">
    <location>
        <begin position="7"/>
        <end position="23"/>
    </location>
</feature>
<keyword evidence="3" id="KW-1185">Reference proteome</keyword>
<keyword evidence="1" id="KW-1133">Transmembrane helix</keyword>
<protein>
    <submittedName>
        <fullName evidence="2">Uncharacterized protein</fullName>
    </submittedName>
</protein>
<dbReference type="AlphaFoldDB" id="A0A062XXN4"/>
<comment type="caution">
    <text evidence="2">The sequence shown here is derived from an EMBL/GenBank/DDBJ whole genome shotgun (WGS) entry which is preliminary data.</text>
</comment>
<feature type="transmembrane region" description="Helical" evidence="1">
    <location>
        <begin position="76"/>
        <end position="99"/>
    </location>
</feature>
<keyword evidence="1" id="KW-0812">Transmembrane</keyword>
<proteinExistence type="predicted"/>
<gene>
    <name evidence="2" type="ORF">EG19_09420</name>
</gene>
<accession>A0A062XXN4</accession>
<name>A0A062XXN4_9BACT</name>
<reference evidence="2 3" key="1">
    <citation type="submission" date="2014-04" db="EMBL/GenBank/DDBJ databases">
        <title>The Genome Sequence of Thermoanaerobaculum aquaticum MP-01, The First Cultivated Group 23 Acidobacterium.</title>
        <authorList>
            <person name="Stamps B.W."/>
            <person name="Losey N.A."/>
            <person name="Lawson P.A."/>
            <person name="Stevenson B.S."/>
        </authorList>
    </citation>
    <scope>NUCLEOTIDE SEQUENCE [LARGE SCALE GENOMIC DNA]</scope>
    <source>
        <strain evidence="2 3">MP-01</strain>
    </source>
</reference>
<evidence type="ECO:0000256" key="1">
    <source>
        <dbReference type="SAM" id="Phobius"/>
    </source>
</evidence>
<organism evidence="2 3">
    <name type="scientific">Thermoanaerobaculum aquaticum</name>
    <dbReference type="NCBI Taxonomy" id="1312852"/>
    <lineage>
        <taxon>Bacteria</taxon>
        <taxon>Pseudomonadati</taxon>
        <taxon>Acidobacteriota</taxon>
        <taxon>Thermoanaerobaculia</taxon>
        <taxon>Thermoanaerobaculales</taxon>
        <taxon>Thermoanaerobaculaceae</taxon>
        <taxon>Thermoanaerobaculum</taxon>
    </lineage>
</organism>
<evidence type="ECO:0000313" key="2">
    <source>
        <dbReference type="EMBL" id="KDA52856.1"/>
    </source>
</evidence>
<sequence>MGELMEVLGMTVTLVFGAFWVVAEEMIFLRIRDRHPVVWERLGRPRVWSLMLTRAQKKFHKFRSDPEALESLNDRVIMALDSVATVSRLLVLLGVLALLGAHVKA</sequence>
<evidence type="ECO:0000313" key="3">
    <source>
        <dbReference type="Proteomes" id="UP000027284"/>
    </source>
</evidence>
<keyword evidence="1" id="KW-0472">Membrane</keyword>
<dbReference type="Proteomes" id="UP000027284">
    <property type="component" value="Unassembled WGS sequence"/>
</dbReference>
<dbReference type="EMBL" id="JMFG01000044">
    <property type="protein sequence ID" value="KDA52856.1"/>
    <property type="molecule type" value="Genomic_DNA"/>
</dbReference>